<name>A0AAU9PRV7_9ASTR</name>
<evidence type="ECO:0000313" key="2">
    <source>
        <dbReference type="EMBL" id="CAH1453146.1"/>
    </source>
</evidence>
<dbReference type="Proteomes" id="UP001157418">
    <property type="component" value="Unassembled WGS sequence"/>
</dbReference>
<accession>A0AAU9PRV7</accession>
<keyword evidence="3" id="KW-1185">Reference proteome</keyword>
<reference evidence="2 3" key="1">
    <citation type="submission" date="2022-01" db="EMBL/GenBank/DDBJ databases">
        <authorList>
            <person name="Xiong W."/>
            <person name="Schranz E."/>
        </authorList>
    </citation>
    <scope>NUCLEOTIDE SEQUENCE [LARGE SCALE GENOMIC DNA]</scope>
</reference>
<sequence>MEAHIEQLQTTVRKPPQAIPVTDESPAGSDKDDSNASLMPRKRRRQVNQVDQSQIVEPAQPAQVNQDDQSPNFNEDFLANEETFASGSSSAPPPAEHDSASVMLAKLLAFQESIPQSRGKGISCWLKARRVSELQKENSEKSKKISELQANLRGVTTLYFDLKDKLIGKCGDDFKSSVSDDGKASETSQRVVVRHAQDSNLDQFLSFDPVTAEERREKQRKVDEATTTILVQRLAPA</sequence>
<evidence type="ECO:0000313" key="3">
    <source>
        <dbReference type="Proteomes" id="UP001157418"/>
    </source>
</evidence>
<proteinExistence type="predicted"/>
<evidence type="ECO:0000256" key="1">
    <source>
        <dbReference type="SAM" id="MobiDB-lite"/>
    </source>
</evidence>
<gene>
    <name evidence="2" type="ORF">LVIROSA_LOCUS38411</name>
</gene>
<dbReference type="AlphaFoldDB" id="A0AAU9PRV7"/>
<organism evidence="2 3">
    <name type="scientific">Lactuca virosa</name>
    <dbReference type="NCBI Taxonomy" id="75947"/>
    <lineage>
        <taxon>Eukaryota</taxon>
        <taxon>Viridiplantae</taxon>
        <taxon>Streptophyta</taxon>
        <taxon>Embryophyta</taxon>
        <taxon>Tracheophyta</taxon>
        <taxon>Spermatophyta</taxon>
        <taxon>Magnoliopsida</taxon>
        <taxon>eudicotyledons</taxon>
        <taxon>Gunneridae</taxon>
        <taxon>Pentapetalae</taxon>
        <taxon>asterids</taxon>
        <taxon>campanulids</taxon>
        <taxon>Asterales</taxon>
        <taxon>Asteraceae</taxon>
        <taxon>Cichorioideae</taxon>
        <taxon>Cichorieae</taxon>
        <taxon>Lactucinae</taxon>
        <taxon>Lactuca</taxon>
    </lineage>
</organism>
<protein>
    <submittedName>
        <fullName evidence="2">Uncharacterized protein</fullName>
    </submittedName>
</protein>
<dbReference type="EMBL" id="CAKMRJ010005745">
    <property type="protein sequence ID" value="CAH1453146.1"/>
    <property type="molecule type" value="Genomic_DNA"/>
</dbReference>
<feature type="region of interest" description="Disordered" evidence="1">
    <location>
        <begin position="1"/>
        <end position="74"/>
    </location>
</feature>
<comment type="caution">
    <text evidence="2">The sequence shown here is derived from an EMBL/GenBank/DDBJ whole genome shotgun (WGS) entry which is preliminary data.</text>
</comment>
<feature type="compositionally biased region" description="Polar residues" evidence="1">
    <location>
        <begin position="62"/>
        <end position="73"/>
    </location>
</feature>